<comment type="cofactor">
    <cofactor evidence="7">
        <name>[2Fe-2S] cluster</name>
        <dbReference type="ChEBI" id="CHEBI:190135"/>
    </cofactor>
</comment>
<evidence type="ECO:0000256" key="4">
    <source>
        <dbReference type="ARBA" id="ARBA00022982"/>
    </source>
</evidence>
<dbReference type="PANTHER" id="PTHR37424:SF1">
    <property type="entry name" value="BACTERIOFERRITIN-ASSOCIATED FERREDOXIN"/>
    <property type="match status" value="1"/>
</dbReference>
<dbReference type="InterPro" id="IPR052371">
    <property type="entry name" value="BFD-associated_ferredoxin"/>
</dbReference>
<keyword evidence="3" id="KW-0479">Metal-binding</keyword>
<keyword evidence="1" id="KW-0813">Transport</keyword>
<evidence type="ECO:0000256" key="6">
    <source>
        <dbReference type="ARBA" id="ARBA00023014"/>
    </source>
</evidence>
<dbReference type="EMBL" id="QQOH01000002">
    <property type="protein sequence ID" value="RDE22715.1"/>
    <property type="molecule type" value="Genomic_DNA"/>
</dbReference>
<evidence type="ECO:0000313" key="12">
    <source>
        <dbReference type="Proteomes" id="UP000253769"/>
    </source>
</evidence>
<keyword evidence="6" id="KW-0411">Iron-sulfur</keyword>
<sequence>MYVCVCKAVTDSELQNNVEAGAENIRHVSRSTGLGTECGKCVCFARERIEHHRSAMLELAEQIA</sequence>
<protein>
    <recommendedName>
        <fullName evidence="8">Bacterioferritin-associated ferredoxin</fullName>
    </recommendedName>
</protein>
<dbReference type="Pfam" id="PF04324">
    <property type="entry name" value="Fer2_BFD"/>
    <property type="match status" value="1"/>
</dbReference>
<name>A0A369WT91_9GAMM</name>
<reference evidence="11 12" key="1">
    <citation type="submission" date="2018-07" db="EMBL/GenBank/DDBJ databases">
        <title>Motiliproteus coralliicola sp. nov., a bacterium isolated from Coral.</title>
        <authorList>
            <person name="Wang G."/>
        </authorList>
    </citation>
    <scope>NUCLEOTIDE SEQUENCE [LARGE SCALE GENOMIC DNA]</scope>
    <source>
        <strain evidence="11 12">C34</strain>
    </source>
</reference>
<evidence type="ECO:0000256" key="1">
    <source>
        <dbReference type="ARBA" id="ARBA00022448"/>
    </source>
</evidence>
<accession>A0A369WT91</accession>
<evidence type="ECO:0000256" key="3">
    <source>
        <dbReference type="ARBA" id="ARBA00022723"/>
    </source>
</evidence>
<keyword evidence="12" id="KW-1185">Reference proteome</keyword>
<evidence type="ECO:0000313" key="11">
    <source>
        <dbReference type="EMBL" id="RDE22715.1"/>
    </source>
</evidence>
<keyword evidence="5" id="KW-0408">Iron</keyword>
<comment type="caution">
    <text evidence="11">The sequence shown here is derived from an EMBL/GenBank/DDBJ whole genome shotgun (WGS) entry which is preliminary data.</text>
</comment>
<dbReference type="OrthoDB" id="9815350at2"/>
<evidence type="ECO:0000256" key="8">
    <source>
        <dbReference type="ARBA" id="ARBA00039386"/>
    </source>
</evidence>
<dbReference type="GO" id="GO:0046872">
    <property type="term" value="F:metal ion binding"/>
    <property type="evidence" value="ECO:0007669"/>
    <property type="project" value="UniProtKB-KW"/>
</dbReference>
<dbReference type="Gene3D" id="1.10.10.1100">
    <property type="entry name" value="BFD-like [2Fe-2S]-binding domain"/>
    <property type="match status" value="1"/>
</dbReference>
<dbReference type="InterPro" id="IPR007419">
    <property type="entry name" value="BFD-like_2Fe2S-bd_dom"/>
</dbReference>
<gene>
    <name evidence="11" type="ORF">DV711_09050</name>
</gene>
<dbReference type="RefSeq" id="WP_114695348.1">
    <property type="nucleotide sequence ID" value="NZ_QQOH01000002.1"/>
</dbReference>
<dbReference type="GO" id="GO:0051537">
    <property type="term" value="F:2 iron, 2 sulfur cluster binding"/>
    <property type="evidence" value="ECO:0007669"/>
    <property type="project" value="UniProtKB-KW"/>
</dbReference>
<evidence type="ECO:0000256" key="7">
    <source>
        <dbReference type="ARBA" id="ARBA00034078"/>
    </source>
</evidence>
<dbReference type="InterPro" id="IPR041854">
    <property type="entry name" value="BFD-like_2Fe2S-bd_dom_sf"/>
</dbReference>
<feature type="domain" description="BFD-like [2Fe-2S]-binding" evidence="10">
    <location>
        <begin position="2"/>
        <end position="42"/>
    </location>
</feature>
<dbReference type="PANTHER" id="PTHR37424">
    <property type="entry name" value="BACTERIOFERRITIN-ASSOCIATED FERREDOXIN"/>
    <property type="match status" value="1"/>
</dbReference>
<dbReference type="Proteomes" id="UP000253769">
    <property type="component" value="Unassembled WGS sequence"/>
</dbReference>
<evidence type="ECO:0000256" key="2">
    <source>
        <dbReference type="ARBA" id="ARBA00022714"/>
    </source>
</evidence>
<evidence type="ECO:0000256" key="9">
    <source>
        <dbReference type="ARBA" id="ARBA00046332"/>
    </source>
</evidence>
<organism evidence="11 12">
    <name type="scientific">Motiliproteus coralliicola</name>
    <dbReference type="NCBI Taxonomy" id="2283196"/>
    <lineage>
        <taxon>Bacteria</taxon>
        <taxon>Pseudomonadati</taxon>
        <taxon>Pseudomonadota</taxon>
        <taxon>Gammaproteobacteria</taxon>
        <taxon>Oceanospirillales</taxon>
        <taxon>Oceanospirillaceae</taxon>
        <taxon>Motiliproteus</taxon>
    </lineage>
</organism>
<proteinExistence type="inferred from homology"/>
<keyword evidence="2" id="KW-0001">2Fe-2S</keyword>
<comment type="similarity">
    <text evidence="9">Belongs to the Bfd family.</text>
</comment>
<evidence type="ECO:0000259" key="10">
    <source>
        <dbReference type="Pfam" id="PF04324"/>
    </source>
</evidence>
<dbReference type="AlphaFoldDB" id="A0A369WT91"/>
<evidence type="ECO:0000256" key="5">
    <source>
        <dbReference type="ARBA" id="ARBA00023004"/>
    </source>
</evidence>
<keyword evidence="4" id="KW-0249">Electron transport</keyword>